<reference evidence="1 2" key="1">
    <citation type="submission" date="2022-01" db="EMBL/GenBank/DDBJ databases">
        <title>Whole genome-based taxonomy of the Shewanellaceae.</title>
        <authorList>
            <person name="Martin-Rodriguez A.J."/>
        </authorList>
    </citation>
    <scope>NUCLEOTIDE SEQUENCE [LARGE SCALE GENOMIC DNA]</scope>
    <source>
        <strain evidence="1 2">DSM 24955</strain>
    </source>
</reference>
<dbReference type="RefSeq" id="WP_248956880.1">
    <property type="nucleotide sequence ID" value="NZ_JAKIKU010000015.1"/>
</dbReference>
<proteinExistence type="predicted"/>
<evidence type="ECO:0000313" key="2">
    <source>
        <dbReference type="Proteomes" id="UP001202134"/>
    </source>
</evidence>
<evidence type="ECO:0000313" key="1">
    <source>
        <dbReference type="EMBL" id="MCL1047552.1"/>
    </source>
</evidence>
<comment type="caution">
    <text evidence="1">The sequence shown here is derived from an EMBL/GenBank/DDBJ whole genome shotgun (WGS) entry which is preliminary data.</text>
</comment>
<dbReference type="EMBL" id="JAKIKU010000015">
    <property type="protein sequence ID" value="MCL1047552.1"/>
    <property type="molecule type" value="Genomic_DNA"/>
</dbReference>
<organism evidence="1 2">
    <name type="scientific">Shewanella electrodiphila</name>
    <dbReference type="NCBI Taxonomy" id="934143"/>
    <lineage>
        <taxon>Bacteria</taxon>
        <taxon>Pseudomonadati</taxon>
        <taxon>Pseudomonadota</taxon>
        <taxon>Gammaproteobacteria</taxon>
        <taxon>Alteromonadales</taxon>
        <taxon>Shewanellaceae</taxon>
        <taxon>Shewanella</taxon>
    </lineage>
</organism>
<name>A0ABT0KUM9_9GAMM</name>
<gene>
    <name evidence="1" type="ORF">L2737_19815</name>
</gene>
<evidence type="ECO:0008006" key="3">
    <source>
        <dbReference type="Google" id="ProtNLM"/>
    </source>
</evidence>
<keyword evidence="2" id="KW-1185">Reference proteome</keyword>
<protein>
    <recommendedName>
        <fullName evidence="3">Secreted protein</fullName>
    </recommendedName>
</protein>
<accession>A0ABT0KUM9</accession>
<sequence>MLILIFAMQSVVAMADNCALEHKDCSINVEPFTTVINDVSSVDTTFVDEHSLANDELCDDIFLADSHADDDCAECSSNCCSCCMTLMHPVTMAHHGNIYSDYLAFTFNSNAVEAPYFSFLRPPQA</sequence>
<dbReference type="Proteomes" id="UP001202134">
    <property type="component" value="Unassembled WGS sequence"/>
</dbReference>